<dbReference type="PANTHER" id="PTHR35546:SF130">
    <property type="entry name" value="EXPRESSED PROTEIN"/>
    <property type="match status" value="1"/>
</dbReference>
<dbReference type="InterPro" id="IPR055290">
    <property type="entry name" value="At3g26010-like"/>
</dbReference>
<dbReference type="Pfam" id="PF00646">
    <property type="entry name" value="F-box"/>
    <property type="match status" value="1"/>
</dbReference>
<name>A0A8B8KM05_ABRPR</name>
<dbReference type="Proteomes" id="UP000694853">
    <property type="component" value="Unplaced"/>
</dbReference>
<dbReference type="AlphaFoldDB" id="A0A8B8KM05"/>
<feature type="domain" description="F-box" evidence="1">
    <location>
        <begin position="11"/>
        <end position="68"/>
    </location>
</feature>
<dbReference type="GeneID" id="113857238"/>
<organism evidence="2 3">
    <name type="scientific">Abrus precatorius</name>
    <name type="common">Indian licorice</name>
    <name type="synonym">Glycine abrus</name>
    <dbReference type="NCBI Taxonomy" id="3816"/>
    <lineage>
        <taxon>Eukaryota</taxon>
        <taxon>Viridiplantae</taxon>
        <taxon>Streptophyta</taxon>
        <taxon>Embryophyta</taxon>
        <taxon>Tracheophyta</taxon>
        <taxon>Spermatophyta</taxon>
        <taxon>Magnoliopsida</taxon>
        <taxon>eudicotyledons</taxon>
        <taxon>Gunneridae</taxon>
        <taxon>Pentapetalae</taxon>
        <taxon>rosids</taxon>
        <taxon>fabids</taxon>
        <taxon>Fabales</taxon>
        <taxon>Fabaceae</taxon>
        <taxon>Papilionoideae</taxon>
        <taxon>50 kb inversion clade</taxon>
        <taxon>NPAAA clade</taxon>
        <taxon>indigoferoid/millettioid clade</taxon>
        <taxon>Abreae</taxon>
        <taxon>Abrus</taxon>
    </lineage>
</organism>
<proteinExistence type="predicted"/>
<dbReference type="InterPro" id="IPR036047">
    <property type="entry name" value="F-box-like_dom_sf"/>
</dbReference>
<reference evidence="2" key="1">
    <citation type="journal article" date="2019" name="Toxins">
        <title>Detection of Abrin-Like and Prepropulchellin-Like Toxin Genes and Transcripts Using Whole Genome Sequencing and Full-Length Transcript Sequencing of Abrus precatorius.</title>
        <authorList>
            <person name="Hovde B.T."/>
            <person name="Daligault H.E."/>
            <person name="Hanschen E.R."/>
            <person name="Kunde Y.A."/>
            <person name="Johnson M.B."/>
            <person name="Starkenburg S.R."/>
            <person name="Johnson S.L."/>
        </authorList>
    </citation>
    <scope>NUCLEOTIDE SEQUENCE [LARGE SCALE GENOMIC DNA]</scope>
</reference>
<dbReference type="PROSITE" id="PS50181">
    <property type="entry name" value="FBOX"/>
    <property type="match status" value="1"/>
</dbReference>
<dbReference type="RefSeq" id="XP_027344836.1">
    <property type="nucleotide sequence ID" value="XM_027489035.1"/>
</dbReference>
<reference evidence="3" key="2">
    <citation type="submission" date="2025-08" db="UniProtKB">
        <authorList>
            <consortium name="RefSeq"/>
        </authorList>
    </citation>
    <scope>IDENTIFICATION</scope>
    <source>
        <tissue evidence="3">Young leaves</tissue>
    </source>
</reference>
<keyword evidence="2" id="KW-1185">Reference proteome</keyword>
<accession>A0A8B8KM05</accession>
<dbReference type="InterPro" id="IPR056592">
    <property type="entry name" value="Beta-prop_At3g26010-like"/>
</dbReference>
<sequence>MSDISCVRSSFTNIDQLTDDVLIEIFTRLPFRSTARCKRVCKRWLDLISNPQFPTEFICRQHSLFEAYLIYLSPHELMLSFLPPFPPQSLEHLGFNDQNQKAPLAPDMLIKGNVCGCSNGLFLCCNNRYTAGRDFYVYDPLIQKCRQVAPSLERGKETLYAVGFVSDPYYHLEGTKPSLNPNRCFWVVIMRSFIRTEYQFVVEVFSSEIGVWRKVVVTCIDGFAFAPHWLLSFAYEKCLYFMGRTSIFVFDPLNLYNYTIGYPEGADAMDIMSFGYLGRSCGSLRIADIGHNDLRVWELLGSQNWHLLHRTNLSAHLPAVFCTNYYKRVGGFHPYDGDIVYLHSYADGVFAANLQTNKFEAIPGYEKSDISPFQLELPSLVPSIEQLYY</sequence>
<dbReference type="InterPro" id="IPR001810">
    <property type="entry name" value="F-box_dom"/>
</dbReference>
<dbReference type="SUPFAM" id="SSF81383">
    <property type="entry name" value="F-box domain"/>
    <property type="match status" value="1"/>
</dbReference>
<dbReference type="Gene3D" id="1.20.1280.50">
    <property type="match status" value="1"/>
</dbReference>
<dbReference type="SMART" id="SM00256">
    <property type="entry name" value="FBOX"/>
    <property type="match status" value="1"/>
</dbReference>
<dbReference type="PANTHER" id="PTHR35546">
    <property type="entry name" value="F-BOX PROTEIN INTERACTION DOMAIN PROTEIN-RELATED"/>
    <property type="match status" value="1"/>
</dbReference>
<evidence type="ECO:0000259" key="1">
    <source>
        <dbReference type="PROSITE" id="PS50181"/>
    </source>
</evidence>
<protein>
    <submittedName>
        <fullName evidence="3">F-box protein At5g07610-like</fullName>
    </submittedName>
</protein>
<dbReference type="OrthoDB" id="605328at2759"/>
<dbReference type="KEGG" id="aprc:113857238"/>
<evidence type="ECO:0000313" key="2">
    <source>
        <dbReference type="Proteomes" id="UP000694853"/>
    </source>
</evidence>
<evidence type="ECO:0000313" key="3">
    <source>
        <dbReference type="RefSeq" id="XP_027344836.1"/>
    </source>
</evidence>
<dbReference type="Pfam" id="PF24750">
    <property type="entry name" value="b-prop_At3g26010-like"/>
    <property type="match status" value="1"/>
</dbReference>
<gene>
    <name evidence="3" type="primary">LOC113857238</name>
</gene>